<accession>A0AAP0AWU0</accession>
<dbReference type="AlphaFoldDB" id="A0AAP0AWU0"/>
<evidence type="ECO:0000256" key="6">
    <source>
        <dbReference type="RuleBase" id="RU361177"/>
    </source>
</evidence>
<dbReference type="InterPro" id="IPR020946">
    <property type="entry name" value="Flavin_mOase-like"/>
</dbReference>
<comment type="similarity">
    <text evidence="1 6">Belongs to the FMO family.</text>
</comment>
<keyword evidence="8" id="KW-1185">Reference proteome</keyword>
<keyword evidence="6 7" id="KW-0503">Monooxygenase</keyword>
<proteinExistence type="inferred from homology"/>
<dbReference type="EMBL" id="JBBWWQ010000019">
    <property type="protein sequence ID" value="KAK8918365.1"/>
    <property type="molecule type" value="Genomic_DNA"/>
</dbReference>
<dbReference type="InterPro" id="IPR050346">
    <property type="entry name" value="FMO-like"/>
</dbReference>
<dbReference type="FunFam" id="3.50.50.60:FF:000079">
    <property type="entry name" value="Flavin-containing monooxygenase"/>
    <property type="match status" value="1"/>
</dbReference>
<evidence type="ECO:0000313" key="7">
    <source>
        <dbReference type="EMBL" id="KAK8918365.1"/>
    </source>
</evidence>
<evidence type="ECO:0000256" key="2">
    <source>
        <dbReference type="ARBA" id="ARBA00022630"/>
    </source>
</evidence>
<dbReference type="SUPFAM" id="SSF51905">
    <property type="entry name" value="FAD/NAD(P)-binding domain"/>
    <property type="match status" value="1"/>
</dbReference>
<keyword evidence="4" id="KW-0521">NADP</keyword>
<evidence type="ECO:0000256" key="1">
    <source>
        <dbReference type="ARBA" id="ARBA00009183"/>
    </source>
</evidence>
<dbReference type="InterPro" id="IPR000960">
    <property type="entry name" value="Flavin_mOase"/>
</dbReference>
<keyword evidence="5 6" id="KW-0560">Oxidoreductase</keyword>
<dbReference type="GO" id="GO:0004499">
    <property type="term" value="F:N,N-dimethylaniline monooxygenase activity"/>
    <property type="evidence" value="ECO:0007669"/>
    <property type="project" value="InterPro"/>
</dbReference>
<comment type="cofactor">
    <cofactor evidence="6">
        <name>FAD</name>
        <dbReference type="ChEBI" id="CHEBI:57692"/>
    </cofactor>
</comment>
<dbReference type="GO" id="GO:0050660">
    <property type="term" value="F:flavin adenine dinucleotide binding"/>
    <property type="evidence" value="ECO:0007669"/>
    <property type="project" value="InterPro"/>
</dbReference>
<evidence type="ECO:0000256" key="3">
    <source>
        <dbReference type="ARBA" id="ARBA00022827"/>
    </source>
</evidence>
<name>A0AAP0AWU0_9ASPA</name>
<evidence type="ECO:0000256" key="5">
    <source>
        <dbReference type="ARBA" id="ARBA00023002"/>
    </source>
</evidence>
<keyword evidence="3 6" id="KW-0274">FAD</keyword>
<keyword evidence="2 6" id="KW-0285">Flavoprotein</keyword>
<gene>
    <name evidence="7" type="ORF">KSP39_PZI021989</name>
</gene>
<dbReference type="GO" id="GO:0050661">
    <property type="term" value="F:NADP binding"/>
    <property type="evidence" value="ECO:0007669"/>
    <property type="project" value="InterPro"/>
</dbReference>
<dbReference type="Gene3D" id="3.50.50.60">
    <property type="entry name" value="FAD/NAD(P)-binding domain"/>
    <property type="match status" value="1"/>
</dbReference>
<dbReference type="PIRSF" id="PIRSF000332">
    <property type="entry name" value="FMO"/>
    <property type="match status" value="1"/>
</dbReference>
<reference evidence="7 8" key="1">
    <citation type="journal article" date="2022" name="Nat. Plants">
        <title>Genomes of leafy and leafless Platanthera orchids illuminate the evolution of mycoheterotrophy.</title>
        <authorList>
            <person name="Li M.H."/>
            <person name="Liu K.W."/>
            <person name="Li Z."/>
            <person name="Lu H.C."/>
            <person name="Ye Q.L."/>
            <person name="Zhang D."/>
            <person name="Wang J.Y."/>
            <person name="Li Y.F."/>
            <person name="Zhong Z.M."/>
            <person name="Liu X."/>
            <person name="Yu X."/>
            <person name="Liu D.K."/>
            <person name="Tu X.D."/>
            <person name="Liu B."/>
            <person name="Hao Y."/>
            <person name="Liao X.Y."/>
            <person name="Jiang Y.T."/>
            <person name="Sun W.H."/>
            <person name="Chen J."/>
            <person name="Chen Y.Q."/>
            <person name="Ai Y."/>
            <person name="Zhai J.W."/>
            <person name="Wu S.S."/>
            <person name="Zhou Z."/>
            <person name="Hsiao Y.Y."/>
            <person name="Wu W.L."/>
            <person name="Chen Y.Y."/>
            <person name="Lin Y.F."/>
            <person name="Hsu J.L."/>
            <person name="Li C.Y."/>
            <person name="Wang Z.W."/>
            <person name="Zhao X."/>
            <person name="Zhong W.Y."/>
            <person name="Ma X.K."/>
            <person name="Ma L."/>
            <person name="Huang J."/>
            <person name="Chen G.Z."/>
            <person name="Huang M.Z."/>
            <person name="Huang L."/>
            <person name="Peng D.H."/>
            <person name="Luo Y.B."/>
            <person name="Zou S.Q."/>
            <person name="Chen S.P."/>
            <person name="Lan S."/>
            <person name="Tsai W.C."/>
            <person name="Van de Peer Y."/>
            <person name="Liu Z.J."/>
        </authorList>
    </citation>
    <scope>NUCLEOTIDE SEQUENCE [LARGE SCALE GENOMIC DNA]</scope>
    <source>
        <strain evidence="7">Lor287</strain>
    </source>
</reference>
<dbReference type="InterPro" id="IPR036188">
    <property type="entry name" value="FAD/NAD-bd_sf"/>
</dbReference>
<dbReference type="EC" id="1.-.-.-" evidence="6"/>
<organism evidence="7 8">
    <name type="scientific">Platanthera zijinensis</name>
    <dbReference type="NCBI Taxonomy" id="2320716"/>
    <lineage>
        <taxon>Eukaryota</taxon>
        <taxon>Viridiplantae</taxon>
        <taxon>Streptophyta</taxon>
        <taxon>Embryophyta</taxon>
        <taxon>Tracheophyta</taxon>
        <taxon>Spermatophyta</taxon>
        <taxon>Magnoliopsida</taxon>
        <taxon>Liliopsida</taxon>
        <taxon>Asparagales</taxon>
        <taxon>Orchidaceae</taxon>
        <taxon>Orchidoideae</taxon>
        <taxon>Orchideae</taxon>
        <taxon>Orchidinae</taxon>
        <taxon>Platanthera</taxon>
    </lineage>
</organism>
<dbReference type="Pfam" id="PF00743">
    <property type="entry name" value="FMO-like"/>
    <property type="match status" value="2"/>
</dbReference>
<sequence>MNSKRVCVIGAGPSEQVSARELRKEGHSIVVLEQKHDVGEQWLCKQNVESEEAMANLTNPSKVHSSVYESLRLTSPREIMGFTDFPFVARKGRDVRRFPGHRELLLYLQDFCTWFEKKKMIRFNTWVGNVGTEDADHADHHYSMRWVVRAKELGTGFLTEEIFDVFVVANGHYSASRLSIINGMKFVFLGRYSYSLPFLDTKGVSIDDDRVGPLYEHTFPPSIAPSLSFVGIPRKIIGFPFFESQAKWISKVLSGKITLPPREEMMKSIKEYW</sequence>
<comment type="caution">
    <text evidence="7">The sequence shown here is derived from an EMBL/GenBank/DDBJ whole genome shotgun (WGS) entry which is preliminary data.</text>
</comment>
<dbReference type="Proteomes" id="UP001418222">
    <property type="component" value="Unassembled WGS sequence"/>
</dbReference>
<evidence type="ECO:0000256" key="4">
    <source>
        <dbReference type="ARBA" id="ARBA00022857"/>
    </source>
</evidence>
<protein>
    <recommendedName>
        <fullName evidence="6">Flavin-containing monooxygenase</fullName>
        <ecNumber evidence="6">1.-.-.-</ecNumber>
    </recommendedName>
</protein>
<dbReference type="PANTHER" id="PTHR23023">
    <property type="entry name" value="DIMETHYLANILINE MONOOXYGENASE"/>
    <property type="match status" value="1"/>
</dbReference>
<evidence type="ECO:0000313" key="8">
    <source>
        <dbReference type="Proteomes" id="UP001418222"/>
    </source>
</evidence>